<proteinExistence type="predicted"/>
<dbReference type="RefSeq" id="WP_308952524.1">
    <property type="nucleotide sequence ID" value="NZ_JARXHW010000095.1"/>
</dbReference>
<comment type="caution">
    <text evidence="1">The sequence shown here is derived from an EMBL/GenBank/DDBJ whole genome shotgun (WGS) entry which is preliminary data.</text>
</comment>
<evidence type="ECO:0008006" key="3">
    <source>
        <dbReference type="Google" id="ProtNLM"/>
    </source>
</evidence>
<dbReference type="EMBL" id="JARXHW010000095">
    <property type="protein sequence ID" value="MDQ8209607.1"/>
    <property type="molecule type" value="Genomic_DNA"/>
</dbReference>
<dbReference type="PROSITE" id="PS51257">
    <property type="entry name" value="PROKAR_LIPOPROTEIN"/>
    <property type="match status" value="1"/>
</dbReference>
<protein>
    <recommendedName>
        <fullName evidence="3">DUF5640 domain-containing protein</fullName>
    </recommendedName>
</protein>
<dbReference type="Proteomes" id="UP001225316">
    <property type="component" value="Unassembled WGS sequence"/>
</dbReference>
<organism evidence="1 2">
    <name type="scientific">Thalassobacterium maritimum</name>
    <dbReference type="NCBI Taxonomy" id="3041265"/>
    <lineage>
        <taxon>Bacteria</taxon>
        <taxon>Pseudomonadati</taxon>
        <taxon>Verrucomicrobiota</taxon>
        <taxon>Opitutia</taxon>
        <taxon>Puniceicoccales</taxon>
        <taxon>Coraliomargaritaceae</taxon>
        <taxon>Thalassobacterium</taxon>
    </lineage>
</organism>
<evidence type="ECO:0000313" key="1">
    <source>
        <dbReference type="EMBL" id="MDQ8209607.1"/>
    </source>
</evidence>
<evidence type="ECO:0000313" key="2">
    <source>
        <dbReference type="Proteomes" id="UP001225316"/>
    </source>
</evidence>
<accession>A0ABU1AZQ8</accession>
<keyword evidence="2" id="KW-1185">Reference proteome</keyword>
<sequence>MNKTISTLIALMLLLSISCIKENETLSMIIGTWEASEGKEKGVLTFDSDMSVTLEIIESDKIEGTFEIKEKDKLFVYLDDDGEQATLHGYLETEEILVMKRAGYDPISFKKAW</sequence>
<name>A0ABU1AZQ8_9BACT</name>
<reference evidence="1 2" key="1">
    <citation type="submission" date="2023-04" db="EMBL/GenBank/DDBJ databases">
        <title>A novel bacteria isolated from coastal sediment.</title>
        <authorList>
            <person name="Liu X.-J."/>
            <person name="Du Z.-J."/>
        </authorList>
    </citation>
    <scope>NUCLEOTIDE SEQUENCE [LARGE SCALE GENOMIC DNA]</scope>
    <source>
        <strain evidence="1 2">SDUM461003</strain>
    </source>
</reference>
<gene>
    <name evidence="1" type="ORF">QEH52_18960</name>
</gene>